<gene>
    <name evidence="1" type="ORF">O181_016353</name>
</gene>
<dbReference type="Proteomes" id="UP000765509">
    <property type="component" value="Unassembled WGS sequence"/>
</dbReference>
<evidence type="ECO:0000313" key="2">
    <source>
        <dbReference type="Proteomes" id="UP000765509"/>
    </source>
</evidence>
<protein>
    <submittedName>
        <fullName evidence="1">Uncharacterized protein</fullName>
    </submittedName>
</protein>
<organism evidence="1 2">
    <name type="scientific">Austropuccinia psidii MF-1</name>
    <dbReference type="NCBI Taxonomy" id="1389203"/>
    <lineage>
        <taxon>Eukaryota</taxon>
        <taxon>Fungi</taxon>
        <taxon>Dikarya</taxon>
        <taxon>Basidiomycota</taxon>
        <taxon>Pucciniomycotina</taxon>
        <taxon>Pucciniomycetes</taxon>
        <taxon>Pucciniales</taxon>
        <taxon>Sphaerophragmiaceae</taxon>
        <taxon>Austropuccinia</taxon>
    </lineage>
</organism>
<dbReference type="EMBL" id="AVOT02004533">
    <property type="protein sequence ID" value="MBW0476638.1"/>
    <property type="molecule type" value="Genomic_DNA"/>
</dbReference>
<proteinExistence type="predicted"/>
<name>A0A9Q3C4Z0_9BASI</name>
<accession>A0A9Q3C4Z0</accession>
<dbReference type="AlphaFoldDB" id="A0A9Q3C4Z0"/>
<reference evidence="1" key="1">
    <citation type="submission" date="2021-03" db="EMBL/GenBank/DDBJ databases">
        <title>Draft genome sequence of rust myrtle Austropuccinia psidii MF-1, a brazilian biotype.</title>
        <authorList>
            <person name="Quecine M.C."/>
            <person name="Pachon D.M.R."/>
            <person name="Bonatelli M.L."/>
            <person name="Correr F.H."/>
            <person name="Franceschini L.M."/>
            <person name="Leite T.F."/>
            <person name="Margarido G.R.A."/>
            <person name="Almeida C.A."/>
            <person name="Ferrarezi J.A."/>
            <person name="Labate C.A."/>
        </authorList>
    </citation>
    <scope>NUCLEOTIDE SEQUENCE</scope>
    <source>
        <strain evidence="1">MF-1</strain>
    </source>
</reference>
<sequence>MCDFIKRGACHEPCSTYTFTPIAFEAVTNPLRLASGVSPHARENLQRNRPPSKGNFWMEDRCQTFCRACEDVQHMTHGGGSPRKNIQPQGSNTGVMLMCMILKQIHPDWPQASVHKQESICTTENFNYDPKADLHNWLTQAHAVFTCHTATQPFVQTLSPGHNTGMLATVSYDQMPHILFCMGHLWIAPTMHI</sequence>
<comment type="caution">
    <text evidence="1">The sequence shown here is derived from an EMBL/GenBank/DDBJ whole genome shotgun (WGS) entry which is preliminary data.</text>
</comment>
<evidence type="ECO:0000313" key="1">
    <source>
        <dbReference type="EMBL" id="MBW0476638.1"/>
    </source>
</evidence>
<keyword evidence="2" id="KW-1185">Reference proteome</keyword>